<evidence type="ECO:0000256" key="9">
    <source>
        <dbReference type="ARBA" id="ARBA00022777"/>
    </source>
</evidence>
<dbReference type="InterPro" id="IPR036890">
    <property type="entry name" value="HATPase_C_sf"/>
</dbReference>
<dbReference type="AlphaFoldDB" id="A0A0D8JCQ2"/>
<dbReference type="InterPro" id="IPR003594">
    <property type="entry name" value="HATPase_dom"/>
</dbReference>
<dbReference type="FunFam" id="3.30.565.10:FF:000010">
    <property type="entry name" value="Sensor histidine kinase RcsC"/>
    <property type="match status" value="1"/>
</dbReference>
<dbReference type="SMART" id="SM00388">
    <property type="entry name" value="HisKA"/>
    <property type="match status" value="1"/>
</dbReference>
<evidence type="ECO:0000256" key="1">
    <source>
        <dbReference type="ARBA" id="ARBA00000085"/>
    </source>
</evidence>
<evidence type="ECO:0000256" key="16">
    <source>
        <dbReference type="SAM" id="Phobius"/>
    </source>
</evidence>
<name>A0A0D8JCQ2_9BACT</name>
<dbReference type="PROSITE" id="PS50109">
    <property type="entry name" value="HIS_KIN"/>
    <property type="match status" value="1"/>
</dbReference>
<dbReference type="Pfam" id="PF00512">
    <property type="entry name" value="HisKA"/>
    <property type="match status" value="1"/>
</dbReference>
<feature type="domain" description="Response regulatory" evidence="18">
    <location>
        <begin position="557"/>
        <end position="669"/>
    </location>
</feature>
<keyword evidence="21" id="KW-1185">Reference proteome</keyword>
<comment type="catalytic activity">
    <reaction evidence="1">
        <text>ATP + protein L-histidine = ADP + protein N-phospho-L-histidine.</text>
        <dbReference type="EC" id="2.7.13.3"/>
    </reaction>
</comment>
<dbReference type="InterPro" id="IPR001789">
    <property type="entry name" value="Sig_transdc_resp-reg_receiver"/>
</dbReference>
<evidence type="ECO:0000256" key="6">
    <source>
        <dbReference type="ARBA" id="ARBA00022553"/>
    </source>
</evidence>
<dbReference type="SMART" id="SM00448">
    <property type="entry name" value="REC"/>
    <property type="match status" value="1"/>
</dbReference>
<organism evidence="20 21">
    <name type="scientific">Draconibacterium sediminis</name>
    <dbReference type="NCBI Taxonomy" id="1544798"/>
    <lineage>
        <taxon>Bacteria</taxon>
        <taxon>Pseudomonadati</taxon>
        <taxon>Bacteroidota</taxon>
        <taxon>Bacteroidia</taxon>
        <taxon>Marinilabiliales</taxon>
        <taxon>Prolixibacteraceae</taxon>
        <taxon>Draconibacterium</taxon>
    </lineage>
</organism>
<dbReference type="SUPFAM" id="SSF47226">
    <property type="entry name" value="Histidine-containing phosphotransfer domain, HPT domain"/>
    <property type="match status" value="1"/>
</dbReference>
<dbReference type="SMART" id="SM00387">
    <property type="entry name" value="HATPase_c"/>
    <property type="match status" value="1"/>
</dbReference>
<dbReference type="PANTHER" id="PTHR43047:SF64">
    <property type="entry name" value="HISTIDINE KINASE CONTAINING CHEY-HOMOLOGOUS RECEIVER DOMAIN AND PAS DOMAIN-RELATED"/>
    <property type="match status" value="1"/>
</dbReference>
<dbReference type="Pfam" id="PF02518">
    <property type="entry name" value="HATPase_c"/>
    <property type="match status" value="1"/>
</dbReference>
<dbReference type="CDD" id="cd00082">
    <property type="entry name" value="HisKA"/>
    <property type="match status" value="1"/>
</dbReference>
<evidence type="ECO:0000313" key="20">
    <source>
        <dbReference type="EMBL" id="KJF44494.1"/>
    </source>
</evidence>
<dbReference type="CDD" id="cd16922">
    <property type="entry name" value="HATPase_EvgS-ArcB-TorS-like"/>
    <property type="match status" value="1"/>
</dbReference>
<proteinExistence type="predicted"/>
<feature type="modified residue" description="4-aspartylphosphate" evidence="14">
    <location>
        <position position="606"/>
    </location>
</feature>
<keyword evidence="7" id="KW-0808">Transferase</keyword>
<keyword evidence="10" id="KW-0547">Nucleotide-binding</keyword>
<evidence type="ECO:0000259" key="19">
    <source>
        <dbReference type="PROSITE" id="PS50894"/>
    </source>
</evidence>
<dbReference type="RefSeq" id="WP_045026048.1">
    <property type="nucleotide sequence ID" value="NZ_JRHC01000001.1"/>
</dbReference>
<accession>A0A0D8JCQ2</accession>
<evidence type="ECO:0000259" key="18">
    <source>
        <dbReference type="PROSITE" id="PS50110"/>
    </source>
</evidence>
<keyword evidence="6 14" id="KW-0597">Phosphoprotein</keyword>
<dbReference type="OrthoDB" id="1046984at2"/>
<dbReference type="InterPro" id="IPR004358">
    <property type="entry name" value="Sig_transdc_His_kin-like_C"/>
</dbReference>
<evidence type="ECO:0000256" key="3">
    <source>
        <dbReference type="ARBA" id="ARBA00012438"/>
    </source>
</evidence>
<keyword evidence="8 16" id="KW-0812">Transmembrane</keyword>
<dbReference type="InterPro" id="IPR036097">
    <property type="entry name" value="HisK_dim/P_sf"/>
</dbReference>
<dbReference type="Gene3D" id="1.10.287.130">
    <property type="match status" value="1"/>
</dbReference>
<evidence type="ECO:0000256" key="8">
    <source>
        <dbReference type="ARBA" id="ARBA00022692"/>
    </source>
</evidence>
<dbReference type="CDD" id="cd17546">
    <property type="entry name" value="REC_hyHK_CKI1_RcsC-like"/>
    <property type="match status" value="1"/>
</dbReference>
<dbReference type="Pfam" id="PF00072">
    <property type="entry name" value="Response_reg"/>
    <property type="match status" value="1"/>
</dbReference>
<evidence type="ECO:0000256" key="12">
    <source>
        <dbReference type="ARBA" id="ARBA00023136"/>
    </source>
</evidence>
<evidence type="ECO:0000256" key="5">
    <source>
        <dbReference type="ARBA" id="ARBA00022519"/>
    </source>
</evidence>
<comment type="caution">
    <text evidence="20">The sequence shown here is derived from an EMBL/GenBank/DDBJ whole genome shotgun (WGS) entry which is preliminary data.</text>
</comment>
<keyword evidence="4" id="KW-1003">Cell membrane</keyword>
<feature type="domain" description="HPt" evidence="19">
    <location>
        <begin position="700"/>
        <end position="800"/>
    </location>
</feature>
<dbReference type="EMBL" id="JRHC01000001">
    <property type="protein sequence ID" value="KJF44494.1"/>
    <property type="molecule type" value="Genomic_DNA"/>
</dbReference>
<keyword evidence="15" id="KW-0175">Coiled coil</keyword>
<dbReference type="Proteomes" id="UP000032544">
    <property type="component" value="Unassembled WGS sequence"/>
</dbReference>
<keyword evidence="5" id="KW-0997">Cell inner membrane</keyword>
<dbReference type="PROSITE" id="PS50894">
    <property type="entry name" value="HPT"/>
    <property type="match status" value="1"/>
</dbReference>
<keyword evidence="10" id="KW-0067">ATP-binding</keyword>
<dbReference type="Gene3D" id="3.40.50.2300">
    <property type="match status" value="1"/>
</dbReference>
<dbReference type="Gene3D" id="3.30.565.10">
    <property type="entry name" value="Histidine kinase-like ATPase, C-terminal domain"/>
    <property type="match status" value="1"/>
</dbReference>
<reference evidence="20 21" key="1">
    <citation type="submission" date="2014-09" db="EMBL/GenBank/DDBJ databases">
        <title>Draft Genome Sequence of Draconibacterium sp. JN14CK-3.</title>
        <authorList>
            <person name="Dong C."/>
            <person name="Lai Q."/>
            <person name="Shao Z."/>
        </authorList>
    </citation>
    <scope>NUCLEOTIDE SEQUENCE [LARGE SCALE GENOMIC DNA]</scope>
    <source>
        <strain evidence="20 21">JN14CK-3</strain>
    </source>
</reference>
<feature type="domain" description="Histidine kinase" evidence="17">
    <location>
        <begin position="314"/>
        <end position="534"/>
    </location>
</feature>
<dbReference type="STRING" id="1544798.LH29_03125"/>
<feature type="coiled-coil region" evidence="15">
    <location>
        <begin position="183"/>
        <end position="242"/>
    </location>
</feature>
<keyword evidence="11 16" id="KW-1133">Transmembrane helix</keyword>
<gene>
    <name evidence="20" type="ORF">LH29_03125</name>
</gene>
<dbReference type="PANTHER" id="PTHR43047">
    <property type="entry name" value="TWO-COMPONENT HISTIDINE PROTEIN KINASE"/>
    <property type="match status" value="1"/>
</dbReference>
<dbReference type="Pfam" id="PF05227">
    <property type="entry name" value="CHASE3"/>
    <property type="match status" value="1"/>
</dbReference>
<evidence type="ECO:0000259" key="17">
    <source>
        <dbReference type="PROSITE" id="PS50109"/>
    </source>
</evidence>
<dbReference type="SUPFAM" id="SSF55874">
    <property type="entry name" value="ATPase domain of HSP90 chaperone/DNA topoisomerase II/histidine kinase"/>
    <property type="match status" value="1"/>
</dbReference>
<evidence type="ECO:0000256" key="4">
    <source>
        <dbReference type="ARBA" id="ARBA00022475"/>
    </source>
</evidence>
<dbReference type="SUPFAM" id="SSF47384">
    <property type="entry name" value="Homodimeric domain of signal transducing histidine kinase"/>
    <property type="match status" value="1"/>
</dbReference>
<dbReference type="InterPro" id="IPR005467">
    <property type="entry name" value="His_kinase_dom"/>
</dbReference>
<dbReference type="InterPro" id="IPR007891">
    <property type="entry name" value="CHASE3"/>
</dbReference>
<dbReference type="InterPro" id="IPR011006">
    <property type="entry name" value="CheY-like_superfamily"/>
</dbReference>
<dbReference type="InterPro" id="IPR036641">
    <property type="entry name" value="HPT_dom_sf"/>
</dbReference>
<dbReference type="EC" id="2.7.13.3" evidence="3"/>
<feature type="modified residue" description="Phosphohistidine" evidence="13">
    <location>
        <position position="739"/>
    </location>
</feature>
<comment type="subcellular location">
    <subcellularLocation>
        <location evidence="2">Cell inner membrane</location>
        <topology evidence="2">Multi-pass membrane protein</topology>
    </subcellularLocation>
</comment>
<protein>
    <recommendedName>
        <fullName evidence="3">histidine kinase</fullName>
        <ecNumber evidence="3">2.7.13.3</ecNumber>
    </recommendedName>
</protein>
<dbReference type="Gene3D" id="1.20.120.160">
    <property type="entry name" value="HPT domain"/>
    <property type="match status" value="1"/>
</dbReference>
<evidence type="ECO:0000256" key="11">
    <source>
        <dbReference type="ARBA" id="ARBA00022989"/>
    </source>
</evidence>
<dbReference type="PRINTS" id="PR00344">
    <property type="entry name" value="BCTRLSENSOR"/>
</dbReference>
<dbReference type="GO" id="GO:0000155">
    <property type="term" value="F:phosphorelay sensor kinase activity"/>
    <property type="evidence" value="ECO:0007669"/>
    <property type="project" value="InterPro"/>
</dbReference>
<dbReference type="Pfam" id="PF01627">
    <property type="entry name" value="Hpt"/>
    <property type="match status" value="1"/>
</dbReference>
<dbReference type="SUPFAM" id="SSF52172">
    <property type="entry name" value="CheY-like"/>
    <property type="match status" value="1"/>
</dbReference>
<evidence type="ECO:0000256" key="15">
    <source>
        <dbReference type="SAM" id="Coils"/>
    </source>
</evidence>
<dbReference type="InterPro" id="IPR003661">
    <property type="entry name" value="HisK_dim/P_dom"/>
</dbReference>
<keyword evidence="9" id="KW-0418">Kinase</keyword>
<evidence type="ECO:0000256" key="13">
    <source>
        <dbReference type="PROSITE-ProRule" id="PRU00110"/>
    </source>
</evidence>
<dbReference type="GO" id="GO:0005886">
    <property type="term" value="C:plasma membrane"/>
    <property type="evidence" value="ECO:0007669"/>
    <property type="project" value="UniProtKB-SubCell"/>
</dbReference>
<evidence type="ECO:0000256" key="7">
    <source>
        <dbReference type="ARBA" id="ARBA00022679"/>
    </source>
</evidence>
<sequence>MKRIKIEIPVILLTIIIISLLGLSGNFVYKSLSEIVNSMLSESKPDNTLILVKDVAMDLNETENMVRLYSLSNDNDYLENYRTVNESLETKFEELQSIYNPDSNRQILVDSVLILAQQKMVVWEKILNLHFSRGNEHEAFNQYVETLDTVLTVQDTIHFEEPEKRGFIKRIFGKKQEPPKPIIVDRTVEKQRLQQEIESLEKELKQRNQRMSSAEAVYMRKNLEISENLSEIITKLERQEEESFMRQSQEAELLANETYERLSYFALSVLLLLILVLILFFRDLRKSRSYQKVLKKAKTHAENLARTKELFVATVSHEMRTPVNAIYGLSEQLLQKQHDEKTQEDLRVIFDSTKHLAELVNDTFDFSRLEKQNIQLAPVHFSLNDLLHKIELYNKPSAEAKNISFKIQDNVENELVLFGDEGRLKQILNNLLTNALKFTDEGEVKLVVTAKEQKKQIHLDFEISDTGIGIPKESQEKIFDDFVQLDTDINKKAGGTGLGLYIVKKLVDLLGGKITVESEVNKGTRFFVSIPLQKGDSEKLQQTFKSFDTPEVLKGKAVLIVDDEAFNRHLLKSIFTKWKVDFDEAENGQEAVALAAQNNYALILMDIRMPVMNGTEAARAIKETGHKARIISLSANSDSANPDEKSAFNSSLKKPFDEAALYNTICNTVDVKPAQETSKQETTLIYRPDLSELKRMGNGDPEFLKEMIDLFLKTSVASMQSIDENLDSKNYDAIAELAHKLASPVKYMNVTGVYNTIKELEQLAKKGNESTSIEEKTAQLHTEIESLNKELEVLLNEKFE</sequence>
<evidence type="ECO:0000256" key="10">
    <source>
        <dbReference type="ARBA" id="ARBA00022840"/>
    </source>
</evidence>
<feature type="transmembrane region" description="Helical" evidence="16">
    <location>
        <begin position="262"/>
        <end position="281"/>
    </location>
</feature>
<keyword evidence="12 16" id="KW-0472">Membrane</keyword>
<dbReference type="InterPro" id="IPR008207">
    <property type="entry name" value="Sig_transdc_His_kin_Hpt_dom"/>
</dbReference>
<dbReference type="PROSITE" id="PS50110">
    <property type="entry name" value="RESPONSE_REGULATORY"/>
    <property type="match status" value="1"/>
</dbReference>
<evidence type="ECO:0000256" key="14">
    <source>
        <dbReference type="PROSITE-ProRule" id="PRU00169"/>
    </source>
</evidence>
<evidence type="ECO:0000313" key="21">
    <source>
        <dbReference type="Proteomes" id="UP000032544"/>
    </source>
</evidence>
<evidence type="ECO:0000256" key="2">
    <source>
        <dbReference type="ARBA" id="ARBA00004429"/>
    </source>
</evidence>